<dbReference type="PANTHER" id="PTHR42855:SF2">
    <property type="entry name" value="DRUG RESISTANCE ABC TRANSPORTER,ATP-BINDING PROTEIN"/>
    <property type="match status" value="1"/>
</dbReference>
<dbReference type="GO" id="GO:0016887">
    <property type="term" value="F:ATP hydrolysis activity"/>
    <property type="evidence" value="ECO:0007669"/>
    <property type="project" value="InterPro"/>
</dbReference>
<dbReference type="SMART" id="SM00382">
    <property type="entry name" value="AAA"/>
    <property type="match status" value="2"/>
</dbReference>
<dbReference type="Gene3D" id="3.40.50.300">
    <property type="entry name" value="P-loop containing nucleotide triphosphate hydrolases"/>
    <property type="match status" value="2"/>
</dbReference>
<dbReference type="AlphaFoldDB" id="A0A0B7GUL1"/>
<dbReference type="OrthoDB" id="9760950at2"/>
<dbReference type="PANTHER" id="PTHR42855">
    <property type="entry name" value="ABC TRANSPORTER ATP-BINDING SUBUNIT"/>
    <property type="match status" value="1"/>
</dbReference>
<feature type="domain" description="ABC transporter" evidence="6">
    <location>
        <begin position="320"/>
        <end position="541"/>
    </location>
</feature>
<keyword evidence="8" id="KW-1185">Reference proteome</keyword>
<evidence type="ECO:0000256" key="5">
    <source>
        <dbReference type="ARBA" id="ARBA00074044"/>
    </source>
</evidence>
<feature type="domain" description="ABC transporter" evidence="6">
    <location>
        <begin position="2"/>
        <end position="252"/>
    </location>
</feature>
<dbReference type="GO" id="GO:0005524">
    <property type="term" value="F:ATP binding"/>
    <property type="evidence" value="ECO:0007669"/>
    <property type="project" value="UniProtKB-KW"/>
</dbReference>
<dbReference type="InterPro" id="IPR032781">
    <property type="entry name" value="ABC_tran_Xtn"/>
</dbReference>
<reference evidence="8" key="1">
    <citation type="submission" date="2015-01" db="EMBL/GenBank/DDBJ databases">
        <authorList>
            <person name="Manzoor Shahid"/>
            <person name="Zubair Saima"/>
        </authorList>
    </citation>
    <scope>NUCLEOTIDE SEQUENCE [LARGE SCALE GENOMIC DNA]</scope>
    <source>
        <strain evidence="8">V1</strain>
    </source>
</reference>
<proteinExistence type="inferred from homology"/>
<sequence length="551" mass="63237">MITVSDLSLNFSDRPLFKDVNLKFTHGNCYGIIGANGAGKSTFLKILSGELEHDSGQIDITSNERIAVLQQNHFAFDEYSVKDTVFMGYPKLYEIMKEREAIYEKPDFSEEDGIRASELEGEFADLNGWEAENQVEQMLSGLGVDESNHDRKMNELDESQKIRVLLAQALFGNPDILLLDEPTNGLDLESIGWLEEFLIEFPNIVIVVSHDRHFLNNVCTHICDIDYGKIRLYSGNYDFWYQMSQIMQRQAKDQQKKREEKMKDLREFILRFASNAAKSRQATSRKKVYDKLALEEIEVTSRKFPYVHFKPNREIGNNVLTLDKLSYTAKEDSDEQNTVLLKNLSLVINRTDKIAFVGQEHNAKTALFDIITGEKQQDSGDVFWGQTITYGYLKKDNSEYFKTDLNITDWLRQFSEDQDESYIRSFLGRMLFTGDESLKPVKVLSGGEKVRCMLSRLMLSGSNVLILDEPTNHLDLEAITSLNEALINFPGVVLFNSHDYEFINSIANRIIEITPNGIIDRIMKFEEYAKDEHVNKVREELYGGTANKISI</sequence>
<dbReference type="CDD" id="cd03221">
    <property type="entry name" value="ABCF_EF-3"/>
    <property type="match status" value="2"/>
</dbReference>
<dbReference type="EMBL" id="CDNC01000024">
    <property type="protein sequence ID" value="CEM62354.1"/>
    <property type="molecule type" value="Genomic_DNA"/>
</dbReference>
<keyword evidence="1" id="KW-0677">Repeat</keyword>
<evidence type="ECO:0000256" key="1">
    <source>
        <dbReference type="ARBA" id="ARBA00022737"/>
    </source>
</evidence>
<keyword evidence="3 7" id="KW-0067">ATP-binding</keyword>
<name>A0A0B7GUL1_TREPH</name>
<accession>A0A0B7GUL1</accession>
<dbReference type="SUPFAM" id="SSF52540">
    <property type="entry name" value="P-loop containing nucleoside triphosphate hydrolases"/>
    <property type="match status" value="2"/>
</dbReference>
<dbReference type="RefSeq" id="WP_044634781.1">
    <property type="nucleotide sequence ID" value="NZ_CDNC01000024.1"/>
</dbReference>
<dbReference type="Pfam" id="PF12848">
    <property type="entry name" value="ABC_tran_Xtn"/>
    <property type="match status" value="1"/>
</dbReference>
<dbReference type="FunFam" id="3.40.50.300:FF:000070">
    <property type="entry name" value="Putative ABC transporter ATP-binding component"/>
    <property type="match status" value="1"/>
</dbReference>
<protein>
    <recommendedName>
        <fullName evidence="5">Probable ATP-binding protein YbiT</fullName>
    </recommendedName>
</protein>
<dbReference type="InterPro" id="IPR051309">
    <property type="entry name" value="ABCF_ATPase"/>
</dbReference>
<dbReference type="Pfam" id="PF00005">
    <property type="entry name" value="ABC_tran"/>
    <property type="match status" value="2"/>
</dbReference>
<dbReference type="Proteomes" id="UP000042527">
    <property type="component" value="Unassembled WGS sequence"/>
</dbReference>
<dbReference type="InterPro" id="IPR003439">
    <property type="entry name" value="ABC_transporter-like_ATP-bd"/>
</dbReference>
<keyword evidence="2" id="KW-0547">Nucleotide-binding</keyword>
<evidence type="ECO:0000256" key="2">
    <source>
        <dbReference type="ARBA" id="ARBA00022741"/>
    </source>
</evidence>
<comment type="similarity">
    <text evidence="4">Belongs to the ABC transporter superfamily. ABCF family. YbiT subfamily.</text>
</comment>
<organism evidence="7 8">
    <name type="scientific">Treponema phagedenis</name>
    <dbReference type="NCBI Taxonomy" id="162"/>
    <lineage>
        <taxon>Bacteria</taxon>
        <taxon>Pseudomonadati</taxon>
        <taxon>Spirochaetota</taxon>
        <taxon>Spirochaetia</taxon>
        <taxon>Spirochaetales</taxon>
        <taxon>Treponemataceae</taxon>
        <taxon>Treponema</taxon>
    </lineage>
</organism>
<evidence type="ECO:0000256" key="4">
    <source>
        <dbReference type="ARBA" id="ARBA00061551"/>
    </source>
</evidence>
<evidence type="ECO:0000313" key="8">
    <source>
        <dbReference type="Proteomes" id="UP000042527"/>
    </source>
</evidence>
<dbReference type="FunFam" id="3.40.50.300:FF:000011">
    <property type="entry name" value="Putative ABC transporter ATP-binding component"/>
    <property type="match status" value="1"/>
</dbReference>
<dbReference type="PROSITE" id="PS50893">
    <property type="entry name" value="ABC_TRANSPORTER_2"/>
    <property type="match status" value="2"/>
</dbReference>
<evidence type="ECO:0000313" key="7">
    <source>
        <dbReference type="EMBL" id="CEM62354.1"/>
    </source>
</evidence>
<gene>
    <name evidence="7" type="primary">ykpA</name>
    <name evidence="7" type="ORF">TPHV1_300005</name>
</gene>
<evidence type="ECO:0000256" key="3">
    <source>
        <dbReference type="ARBA" id="ARBA00022840"/>
    </source>
</evidence>
<dbReference type="InterPro" id="IPR003593">
    <property type="entry name" value="AAA+_ATPase"/>
</dbReference>
<evidence type="ECO:0000259" key="6">
    <source>
        <dbReference type="PROSITE" id="PS50893"/>
    </source>
</evidence>
<dbReference type="InterPro" id="IPR027417">
    <property type="entry name" value="P-loop_NTPase"/>
</dbReference>